<accession>A0A5J4YWS0</accession>
<feature type="compositionally biased region" description="Polar residues" evidence="6">
    <location>
        <begin position="1142"/>
        <end position="1163"/>
    </location>
</feature>
<comment type="caution">
    <text evidence="8">The sequence shown here is derived from an EMBL/GenBank/DDBJ whole genome shotgun (WGS) entry which is preliminary data.</text>
</comment>
<gene>
    <name evidence="8" type="ORF">FVE85_3385</name>
</gene>
<evidence type="ECO:0000259" key="7">
    <source>
        <dbReference type="Pfam" id="PF01602"/>
    </source>
</evidence>
<keyword evidence="4" id="KW-0653">Protein transport</keyword>
<name>A0A5J4YWS0_PORPP</name>
<comment type="similarity">
    <text evidence="2">Belongs to the adaptor complexes large subunit family.</text>
</comment>
<dbReference type="GO" id="GO:0012505">
    <property type="term" value="C:endomembrane system"/>
    <property type="evidence" value="ECO:0007669"/>
    <property type="project" value="UniProtKB-SubCell"/>
</dbReference>
<dbReference type="InterPro" id="IPR011989">
    <property type="entry name" value="ARM-like"/>
</dbReference>
<feature type="region of interest" description="Disordered" evidence="6">
    <location>
        <begin position="1142"/>
        <end position="1173"/>
    </location>
</feature>
<dbReference type="GO" id="GO:0016192">
    <property type="term" value="P:vesicle-mediated transport"/>
    <property type="evidence" value="ECO:0007669"/>
    <property type="project" value="InterPro"/>
</dbReference>
<feature type="region of interest" description="Disordered" evidence="6">
    <location>
        <begin position="788"/>
        <end position="825"/>
    </location>
</feature>
<feature type="region of interest" description="Disordered" evidence="6">
    <location>
        <begin position="756"/>
        <end position="775"/>
    </location>
</feature>
<dbReference type="GO" id="GO:0006886">
    <property type="term" value="P:intracellular protein transport"/>
    <property type="evidence" value="ECO:0007669"/>
    <property type="project" value="InterPro"/>
</dbReference>
<protein>
    <submittedName>
        <fullName evidence="8">AP-3 complex subunit beta-1</fullName>
    </submittedName>
</protein>
<feature type="domain" description="Clathrin/coatomer adaptor adaptin-like N-terminal" evidence="7">
    <location>
        <begin position="41"/>
        <end position="621"/>
    </location>
</feature>
<sequence length="1201" mass="129538">MMQEASDMASAAVARLGAAMSDAQYFESSMVAPDVIRAQLDSKAVKDKLEAMKRLIALISLGKDASMFFPDVVKNVVAASLDVRKLVYLYLVHYAEQQPDVALLAINTFQKDLSDPSQLIRALALRVLSSVRVVTILQVVLLAITRAARDSSPYVRKTAAYAISKVFQIDPSCKDALYDPLAVLLADKSTVVLGSALAVHREVFPDDYSLIHPVFRKVCASMIDMDEWSQASSLTTMLYYARANFEQPRWTAGQGAGNVQITMDSDLERLLKAATPLLRCENCAVVLAAVALFFYLAPPPVFERVAISPLLRLVHSREIGVRTLALKSCAAIAQRPRLAAAIGPFMREFFVFADDVAVTRRLKLDILCELARSVNRVGNTVSAAGDGTALLREFKFYLSQSNSELQAAKAARAIGSLALRHQQTQRPGRASSANTALIEDCVSTLTQAVARSASESTVAESVFVLRQLLQRAPEQYQSALQRLAKLFCLRRVSASSARAAICWLIGEFQSLLDQFALGAESLRVAIMYFADANTDSEFKLQALGLAVKVFLYQENLQNAENSIDLQAIAVSSDTAARPASASDDQKLRDKVRLMVQHLFNLAKYDVDFDVRDRARLLSRLVLDVPPGCRAASGKACFALLTRKPSPLDATSTGASRRAVINEAAEEAEDDATLRAKDDSMKPEHEPILLTSLSFATDCAAPGYRAIPAWGSSLSDPELRRSAFDDTSAVAASASAGAGISSGMDALGTMGTASARAGSRSYSQSNGSTETGSSDLFGMHRRAQQSHISEAKFYEDQGDEDSEEEDDEEEEEDAARSPQKAVATSATSQITDLMSDLFGAPAVATGQSTSARASGGGGSLDWLSGFTSGITKQNYVTSDGDGDLDTSVYWTRVLDSWASGNDLDIDVDTAFPRTGSRFGHAWTVLHLRLTNRGKQALSRLQITCENKASESDNSSRQLELRPDPSTEAMPGSDLRALEPGKQLVLTFHANVADHNAELHLLVETALTTDDTSSTGTGRCARLVIKPKIAEILKPDPSLTLAEFLTESRKLGGMFSQQERVELAVKEQLSPEQAVYAWQVDLKRRVLARTNMAMIGSGPYAASLDDDTIASHASAKRQSPAQRFCARLPGSSSRVLLTVAVETATQTPSRSSGEGASPDSPEQTPQPEPSKRPGGVVAHVCAQCEDVLVAANLLASIRAFLVA</sequence>
<keyword evidence="5" id="KW-0472">Membrane</keyword>
<evidence type="ECO:0000313" key="9">
    <source>
        <dbReference type="Proteomes" id="UP000324585"/>
    </source>
</evidence>
<dbReference type="GO" id="GO:0030117">
    <property type="term" value="C:membrane coat"/>
    <property type="evidence" value="ECO:0007669"/>
    <property type="project" value="InterPro"/>
</dbReference>
<feature type="compositionally biased region" description="Acidic residues" evidence="6">
    <location>
        <begin position="795"/>
        <end position="812"/>
    </location>
</feature>
<evidence type="ECO:0000256" key="4">
    <source>
        <dbReference type="ARBA" id="ARBA00022927"/>
    </source>
</evidence>
<keyword evidence="9" id="KW-1185">Reference proteome</keyword>
<dbReference type="Gene3D" id="1.25.10.10">
    <property type="entry name" value="Leucine-rich Repeat Variant"/>
    <property type="match status" value="1"/>
</dbReference>
<feature type="region of interest" description="Disordered" evidence="6">
    <location>
        <begin position="945"/>
        <end position="970"/>
    </location>
</feature>
<evidence type="ECO:0000313" key="8">
    <source>
        <dbReference type="EMBL" id="KAA8495144.1"/>
    </source>
</evidence>
<evidence type="ECO:0000256" key="6">
    <source>
        <dbReference type="SAM" id="MobiDB-lite"/>
    </source>
</evidence>
<feature type="compositionally biased region" description="Polar residues" evidence="6">
    <location>
        <begin position="945"/>
        <end position="956"/>
    </location>
</feature>
<proteinExistence type="inferred from homology"/>
<dbReference type="PANTHER" id="PTHR11134">
    <property type="entry name" value="ADAPTOR COMPLEX SUBUNIT BETA FAMILY MEMBER"/>
    <property type="match status" value="1"/>
</dbReference>
<evidence type="ECO:0000256" key="3">
    <source>
        <dbReference type="ARBA" id="ARBA00022448"/>
    </source>
</evidence>
<comment type="subcellular location">
    <subcellularLocation>
        <location evidence="1">Endomembrane system</location>
    </subcellularLocation>
</comment>
<dbReference type="InterPro" id="IPR026739">
    <property type="entry name" value="AP_beta"/>
</dbReference>
<evidence type="ECO:0000256" key="1">
    <source>
        <dbReference type="ARBA" id="ARBA00004308"/>
    </source>
</evidence>
<keyword evidence="3" id="KW-0813">Transport</keyword>
<reference evidence="9" key="1">
    <citation type="journal article" date="2019" name="Nat. Commun.">
        <title>Expansion of phycobilisome linker gene families in mesophilic red algae.</title>
        <authorList>
            <person name="Lee J."/>
            <person name="Kim D."/>
            <person name="Bhattacharya D."/>
            <person name="Yoon H.S."/>
        </authorList>
    </citation>
    <scope>NUCLEOTIDE SEQUENCE [LARGE SCALE GENOMIC DNA]</scope>
    <source>
        <strain evidence="9">CCMP 1328</strain>
    </source>
</reference>
<dbReference type="SUPFAM" id="SSF48371">
    <property type="entry name" value="ARM repeat"/>
    <property type="match status" value="1"/>
</dbReference>
<organism evidence="8 9">
    <name type="scientific">Porphyridium purpureum</name>
    <name type="common">Red alga</name>
    <name type="synonym">Porphyridium cruentum</name>
    <dbReference type="NCBI Taxonomy" id="35688"/>
    <lineage>
        <taxon>Eukaryota</taxon>
        <taxon>Rhodophyta</taxon>
        <taxon>Bangiophyceae</taxon>
        <taxon>Porphyridiales</taxon>
        <taxon>Porphyridiaceae</taxon>
        <taxon>Porphyridium</taxon>
    </lineage>
</organism>
<dbReference type="Pfam" id="PF01602">
    <property type="entry name" value="Adaptin_N"/>
    <property type="match status" value="1"/>
</dbReference>
<evidence type="ECO:0000256" key="5">
    <source>
        <dbReference type="ARBA" id="ARBA00023136"/>
    </source>
</evidence>
<dbReference type="InterPro" id="IPR002553">
    <property type="entry name" value="Clathrin/coatomer_adapt-like_N"/>
</dbReference>
<dbReference type="InterPro" id="IPR016024">
    <property type="entry name" value="ARM-type_fold"/>
</dbReference>
<dbReference type="EMBL" id="VRMN01000004">
    <property type="protein sequence ID" value="KAA8495144.1"/>
    <property type="molecule type" value="Genomic_DNA"/>
</dbReference>
<feature type="compositionally biased region" description="Polar residues" evidence="6">
    <location>
        <begin position="759"/>
        <end position="773"/>
    </location>
</feature>
<dbReference type="Proteomes" id="UP000324585">
    <property type="component" value="Unassembled WGS sequence"/>
</dbReference>
<dbReference type="AlphaFoldDB" id="A0A5J4YWS0"/>
<evidence type="ECO:0000256" key="2">
    <source>
        <dbReference type="ARBA" id="ARBA00006613"/>
    </source>
</evidence>
<dbReference type="OrthoDB" id="10254310at2759"/>